<keyword evidence="2 6" id="KW-0597">Phosphoprotein</keyword>
<dbReference type="Pfam" id="PF04205">
    <property type="entry name" value="FMN_bind"/>
    <property type="match status" value="3"/>
</dbReference>
<evidence type="ECO:0000256" key="4">
    <source>
        <dbReference type="ARBA" id="ARBA00022643"/>
    </source>
</evidence>
<comment type="caution">
    <text evidence="8">The sequence shown here is derived from an EMBL/GenBank/DDBJ whole genome shotgun (WGS) entry which is preliminary data.</text>
</comment>
<feature type="domain" description="FMN-binding" evidence="7">
    <location>
        <begin position="384"/>
        <end position="464"/>
    </location>
</feature>
<evidence type="ECO:0000313" key="9">
    <source>
        <dbReference type="Proteomes" id="UP000824123"/>
    </source>
</evidence>
<keyword evidence="6" id="KW-1003">Cell membrane</keyword>
<reference evidence="8" key="2">
    <citation type="journal article" date="2021" name="PeerJ">
        <title>Extensive microbial diversity within the chicken gut microbiome revealed by metagenomics and culture.</title>
        <authorList>
            <person name="Gilroy R."/>
            <person name="Ravi A."/>
            <person name="Getino M."/>
            <person name="Pursley I."/>
            <person name="Horton D.L."/>
            <person name="Alikhan N.F."/>
            <person name="Baker D."/>
            <person name="Gharbi K."/>
            <person name="Hall N."/>
            <person name="Watson M."/>
            <person name="Adriaenssens E.M."/>
            <person name="Foster-Nyarko E."/>
            <person name="Jarju S."/>
            <person name="Secka A."/>
            <person name="Antonio M."/>
            <person name="Oren A."/>
            <person name="Chaudhuri R.R."/>
            <person name="La Ragione R."/>
            <person name="Hildebrand F."/>
            <person name="Pallen M.J."/>
        </authorList>
    </citation>
    <scope>NUCLEOTIDE SEQUENCE</scope>
    <source>
        <strain evidence="8">ChiSxjej2B14-8506</strain>
    </source>
</reference>
<dbReference type="GO" id="GO:0010181">
    <property type="term" value="F:FMN binding"/>
    <property type="evidence" value="ECO:0007669"/>
    <property type="project" value="InterPro"/>
</dbReference>
<proteinExistence type="inferred from homology"/>
<feature type="domain" description="FMN-binding" evidence="7">
    <location>
        <begin position="244"/>
        <end position="325"/>
    </location>
</feature>
<dbReference type="EC" id="7.-.-.-" evidence="6"/>
<evidence type="ECO:0000313" key="8">
    <source>
        <dbReference type="EMBL" id="HIU47047.1"/>
    </source>
</evidence>
<dbReference type="GO" id="GO:0005886">
    <property type="term" value="C:plasma membrane"/>
    <property type="evidence" value="ECO:0007669"/>
    <property type="project" value="UniProtKB-SubCell"/>
</dbReference>
<gene>
    <name evidence="6" type="primary">rnfG</name>
    <name evidence="8" type="ORF">IAC59_07280</name>
</gene>
<accession>A0A9D1S585</accession>
<dbReference type="Proteomes" id="UP000824123">
    <property type="component" value="Unassembled WGS sequence"/>
</dbReference>
<keyword evidence="5 6" id="KW-0249">Electron transport</keyword>
<evidence type="ECO:0000256" key="1">
    <source>
        <dbReference type="ARBA" id="ARBA00022448"/>
    </source>
</evidence>
<dbReference type="InterPro" id="IPR010209">
    <property type="entry name" value="Ion_transpt_RnfG/RsxG"/>
</dbReference>
<name>A0A9D1S585_9FIRM</name>
<evidence type="ECO:0000256" key="6">
    <source>
        <dbReference type="HAMAP-Rule" id="MF_00479"/>
    </source>
</evidence>
<keyword evidence="4 6" id="KW-0288">FMN</keyword>
<feature type="modified residue" description="FMN phosphoryl threonine" evidence="6">
    <location>
        <position position="158"/>
    </location>
</feature>
<keyword evidence="6" id="KW-1278">Translocase</keyword>
<keyword evidence="6" id="KW-1133">Transmembrane helix</keyword>
<keyword evidence="3 6" id="KW-0285">Flavoprotein</keyword>
<evidence type="ECO:0000259" key="7">
    <source>
        <dbReference type="SMART" id="SM00900"/>
    </source>
</evidence>
<dbReference type="AlphaFoldDB" id="A0A9D1S585"/>
<dbReference type="EMBL" id="DVNK01000043">
    <property type="protein sequence ID" value="HIU47047.1"/>
    <property type="molecule type" value="Genomic_DNA"/>
</dbReference>
<dbReference type="SMART" id="SM00900">
    <property type="entry name" value="FMN_bind"/>
    <property type="match status" value="3"/>
</dbReference>
<protein>
    <recommendedName>
        <fullName evidence="6">Ion-translocating oxidoreductase complex subunit G</fullName>
        <ecNumber evidence="6">7.-.-.-</ecNumber>
    </recommendedName>
    <alternativeName>
        <fullName evidence="6">Rnf electron transport complex subunit G</fullName>
    </alternativeName>
</protein>
<evidence type="ECO:0000256" key="2">
    <source>
        <dbReference type="ARBA" id="ARBA00022553"/>
    </source>
</evidence>
<comment type="similarity">
    <text evidence="6">Belongs to the RnfG family.</text>
</comment>
<reference evidence="8" key="1">
    <citation type="submission" date="2020-10" db="EMBL/GenBank/DDBJ databases">
        <authorList>
            <person name="Gilroy R."/>
        </authorList>
    </citation>
    <scope>NUCLEOTIDE SEQUENCE</scope>
    <source>
        <strain evidence="8">ChiSxjej2B14-8506</strain>
    </source>
</reference>
<organism evidence="8 9">
    <name type="scientific">Candidatus Fimadaptatus faecigallinarum</name>
    <dbReference type="NCBI Taxonomy" id="2840814"/>
    <lineage>
        <taxon>Bacteria</taxon>
        <taxon>Bacillati</taxon>
        <taxon>Bacillota</taxon>
        <taxon>Clostridia</taxon>
        <taxon>Eubacteriales</taxon>
        <taxon>Candidatus Fimadaptatus</taxon>
    </lineage>
</organism>
<dbReference type="InterPro" id="IPR007329">
    <property type="entry name" value="FMN-bd"/>
</dbReference>
<comment type="function">
    <text evidence="6">Part of a membrane-bound complex that couples electron transfer with translocation of ions across the membrane.</text>
</comment>
<dbReference type="GO" id="GO:0022900">
    <property type="term" value="P:electron transport chain"/>
    <property type="evidence" value="ECO:0007669"/>
    <property type="project" value="UniProtKB-UniRule"/>
</dbReference>
<dbReference type="HAMAP" id="MF_00479">
    <property type="entry name" value="RsxG_RnfG"/>
    <property type="match status" value="1"/>
</dbReference>
<keyword evidence="6" id="KW-0812">Transmembrane</keyword>
<keyword evidence="6" id="KW-0472">Membrane</keyword>
<comment type="cofactor">
    <cofactor evidence="6">
        <name>FMN</name>
        <dbReference type="ChEBI" id="CHEBI:58210"/>
    </cofactor>
</comment>
<keyword evidence="1 6" id="KW-0813">Transport</keyword>
<evidence type="ECO:0000256" key="5">
    <source>
        <dbReference type="ARBA" id="ARBA00022982"/>
    </source>
</evidence>
<dbReference type="PANTHER" id="PTHR36118:SF1">
    <property type="entry name" value="ION-TRANSLOCATING OXIDOREDUCTASE COMPLEX SUBUNIT G"/>
    <property type="match status" value="1"/>
</dbReference>
<evidence type="ECO:0000256" key="3">
    <source>
        <dbReference type="ARBA" id="ARBA00022630"/>
    </source>
</evidence>
<dbReference type="PANTHER" id="PTHR36118">
    <property type="entry name" value="ION-TRANSLOCATING OXIDOREDUCTASE COMPLEX SUBUNIT G"/>
    <property type="match status" value="1"/>
</dbReference>
<feature type="domain" description="FMN-binding" evidence="7">
    <location>
        <begin position="93"/>
        <end position="175"/>
    </location>
</feature>
<comment type="subcellular location">
    <subcellularLocation>
        <location evidence="6">Cell membrane</location>
        <topology evidence="6">Single-pass membrane protein</topology>
    </subcellularLocation>
</comment>
<dbReference type="GO" id="GO:0009055">
    <property type="term" value="F:electron transfer activity"/>
    <property type="evidence" value="ECO:0007669"/>
    <property type="project" value="InterPro"/>
</dbReference>
<comment type="subunit">
    <text evidence="6">The complex is composed of six subunits: RnfA, RnfB, RnfC, RnfD, RnfE and RnfG.</text>
</comment>
<sequence>MREFLQLSLRLMVFTLVAGLLLALTNAVTEGPIKAQQQMQEDASRYAVFPDADGFELIDDASLIEKYPSLTAVYKALKGDSVIGYTLNYAPAGYKSTIGLTIGVSADGAITGVIVDSQSETQGVGSKITEESFLGQFTGKAASSTGLESEIDTITGATVSSSTVKKAVQSAATVTETELGVTPNAAMPMDPEDEFRLNTMPGASGFESVDLLSFLGEYDTIRAIKTAYSGSEKVGYSFDLVVAGFGGDINLTLGIATDGTITGLQVGENSESEGYGKAIEQPEYTAQYAGISADAASLDAIDGISGATVTSTAVMRAVRQAVAFYDEYLSTPELPTLDGADEFVDITSRMAGSEADYPLIVKVEQALTGGEVAGYRFTTASYDGYNSQAPIELSVDVVEGRIAAINVLSQQESDGIGTRAFESDYLNKFLGELIAPTDGVDTLAGATFTSSAVKASIDQCAAFYSAYISGEEAAA</sequence>